<dbReference type="InterPro" id="IPR000835">
    <property type="entry name" value="HTH_MarR-typ"/>
</dbReference>
<feature type="domain" description="HTH marR-type" evidence="4">
    <location>
        <begin position="1"/>
        <end position="138"/>
    </location>
</feature>
<dbReference type="AlphaFoldDB" id="A0A9X8GW68"/>
<dbReference type="Pfam" id="PF01047">
    <property type="entry name" value="MarR"/>
    <property type="match status" value="1"/>
</dbReference>
<dbReference type="SUPFAM" id="SSF46785">
    <property type="entry name" value="Winged helix' DNA-binding domain"/>
    <property type="match status" value="1"/>
</dbReference>
<evidence type="ECO:0000256" key="2">
    <source>
        <dbReference type="ARBA" id="ARBA00023125"/>
    </source>
</evidence>
<evidence type="ECO:0000256" key="3">
    <source>
        <dbReference type="ARBA" id="ARBA00023163"/>
    </source>
</evidence>
<dbReference type="SMART" id="SM00347">
    <property type="entry name" value="HTH_MARR"/>
    <property type="match status" value="1"/>
</dbReference>
<comment type="caution">
    <text evidence="5">The sequence shown here is derived from an EMBL/GenBank/DDBJ whole genome shotgun (WGS) entry which is preliminary data.</text>
</comment>
<sequence>MTLFDIYSSPGHLIRRSQQILVSLFLEQTKGVITPIQFGVLAVLESQGELDQVTLAQRLALDASTSGSTLERLEKKGWISRRMHEGDRRRRMVSLASDGRALLQELLDDVETIQQRLLDPLDPKERVVFMRLLTKVVHLNNDVSRAPLRIE</sequence>
<dbReference type="InterPro" id="IPR036388">
    <property type="entry name" value="WH-like_DNA-bd_sf"/>
</dbReference>
<evidence type="ECO:0000256" key="1">
    <source>
        <dbReference type="ARBA" id="ARBA00023015"/>
    </source>
</evidence>
<dbReference type="PANTHER" id="PTHR42756:SF1">
    <property type="entry name" value="TRANSCRIPTIONAL REPRESSOR OF EMRAB OPERON"/>
    <property type="match status" value="1"/>
</dbReference>
<dbReference type="OrthoDB" id="4549026at2"/>
<organism evidence="5 6">
    <name type="scientific">Acidovorax cavernicola</name>
    <dbReference type="NCBI Taxonomy" id="1675792"/>
    <lineage>
        <taxon>Bacteria</taxon>
        <taxon>Pseudomonadati</taxon>
        <taxon>Pseudomonadota</taxon>
        <taxon>Betaproteobacteria</taxon>
        <taxon>Burkholderiales</taxon>
        <taxon>Comamonadaceae</taxon>
        <taxon>Acidovorax</taxon>
    </lineage>
</organism>
<dbReference type="PROSITE" id="PS50995">
    <property type="entry name" value="HTH_MARR_2"/>
    <property type="match status" value="1"/>
</dbReference>
<dbReference type="GO" id="GO:0003700">
    <property type="term" value="F:DNA-binding transcription factor activity"/>
    <property type="evidence" value="ECO:0007669"/>
    <property type="project" value="InterPro"/>
</dbReference>
<dbReference type="PRINTS" id="PR00598">
    <property type="entry name" value="HTHMARR"/>
</dbReference>
<dbReference type="GO" id="GO:0003677">
    <property type="term" value="F:DNA binding"/>
    <property type="evidence" value="ECO:0007669"/>
    <property type="project" value="UniProtKB-KW"/>
</dbReference>
<dbReference type="PANTHER" id="PTHR42756">
    <property type="entry name" value="TRANSCRIPTIONAL REGULATOR, MARR"/>
    <property type="match status" value="1"/>
</dbReference>
<evidence type="ECO:0000313" key="6">
    <source>
        <dbReference type="Proteomes" id="UP000265619"/>
    </source>
</evidence>
<evidence type="ECO:0000259" key="4">
    <source>
        <dbReference type="PROSITE" id="PS50995"/>
    </source>
</evidence>
<keyword evidence="6" id="KW-1185">Reference proteome</keyword>
<proteinExistence type="predicted"/>
<keyword evidence="1" id="KW-0805">Transcription regulation</keyword>
<evidence type="ECO:0000313" key="5">
    <source>
        <dbReference type="EMBL" id="RIX83196.1"/>
    </source>
</evidence>
<dbReference type="InterPro" id="IPR036390">
    <property type="entry name" value="WH_DNA-bd_sf"/>
</dbReference>
<keyword evidence="2" id="KW-0238">DNA-binding</keyword>
<gene>
    <name evidence="5" type="ORF">D3H34_07095</name>
</gene>
<reference evidence="5 6" key="1">
    <citation type="submission" date="2018-09" db="EMBL/GenBank/DDBJ databases">
        <title>Acidovorax cavernicola nov. sp. isolated from Gruta de las Maravillas (Aracena, Spain).</title>
        <authorList>
            <person name="Jurado V."/>
            <person name="Gutierrez-Patricio S."/>
            <person name="Gonzalez-Pimentel J.L."/>
            <person name="Miller A.Z."/>
            <person name="Laiz L."/>
            <person name="Saiz-Jimenez C."/>
        </authorList>
    </citation>
    <scope>NUCLEOTIDE SEQUENCE [LARGE SCALE GENOMIC DNA]</scope>
    <source>
        <strain evidence="5 6">1011MAR4D40.2</strain>
    </source>
</reference>
<name>A0A9X8GW68_9BURK</name>
<keyword evidence="3" id="KW-0804">Transcription</keyword>
<dbReference type="RefSeq" id="WP_119552739.1">
    <property type="nucleotide sequence ID" value="NZ_QXMN01000005.1"/>
</dbReference>
<protein>
    <submittedName>
        <fullName evidence="5">MarR family transcriptional regulator</fullName>
    </submittedName>
</protein>
<dbReference type="Proteomes" id="UP000265619">
    <property type="component" value="Unassembled WGS sequence"/>
</dbReference>
<accession>A0A9X8GW68</accession>
<dbReference type="Gene3D" id="1.10.10.10">
    <property type="entry name" value="Winged helix-like DNA-binding domain superfamily/Winged helix DNA-binding domain"/>
    <property type="match status" value="1"/>
</dbReference>
<dbReference type="EMBL" id="QXMN01000005">
    <property type="protein sequence ID" value="RIX83196.1"/>
    <property type="molecule type" value="Genomic_DNA"/>
</dbReference>